<reference evidence="3" key="1">
    <citation type="submission" date="2019-08" db="EMBL/GenBank/DDBJ databases">
        <title>The genome of the North American firefly Photinus pyralis.</title>
        <authorList>
            <consortium name="Photinus pyralis genome working group"/>
            <person name="Fallon T.R."/>
            <person name="Sander Lower S.E."/>
            <person name="Weng J.-K."/>
        </authorList>
    </citation>
    <scope>NUCLEOTIDE SEQUENCE</scope>
    <source>
        <strain evidence="3">TRF0915ILg1</strain>
        <tissue evidence="3">Whole body</tissue>
    </source>
</reference>
<protein>
    <recommendedName>
        <fullName evidence="2">DDE-1 domain-containing protein</fullName>
    </recommendedName>
</protein>
<dbReference type="InterPro" id="IPR011011">
    <property type="entry name" value="Znf_FYVE_PHD"/>
</dbReference>
<dbReference type="AlphaFoldDB" id="A0A8K0CPM6"/>
<name>A0A8K0CPM6_IGNLU</name>
<dbReference type="Proteomes" id="UP000801492">
    <property type="component" value="Unassembled WGS sequence"/>
</dbReference>
<feature type="compositionally biased region" description="Basic residues" evidence="1">
    <location>
        <begin position="201"/>
        <end position="213"/>
    </location>
</feature>
<gene>
    <name evidence="3" type="ORF">ILUMI_14880</name>
</gene>
<evidence type="ECO:0000256" key="1">
    <source>
        <dbReference type="SAM" id="MobiDB-lite"/>
    </source>
</evidence>
<dbReference type="InterPro" id="IPR004875">
    <property type="entry name" value="DDE_SF_endonuclease_dom"/>
</dbReference>
<dbReference type="SUPFAM" id="SSF57903">
    <property type="entry name" value="FYVE/PHD zinc finger"/>
    <property type="match status" value="1"/>
</dbReference>
<dbReference type="EMBL" id="VTPC01034807">
    <property type="protein sequence ID" value="KAF2891293.1"/>
    <property type="molecule type" value="Genomic_DNA"/>
</dbReference>
<accession>A0A8K0CPM6</accession>
<feature type="domain" description="DDE-1" evidence="2">
    <location>
        <begin position="4"/>
        <end position="112"/>
    </location>
</feature>
<evidence type="ECO:0000313" key="4">
    <source>
        <dbReference type="Proteomes" id="UP000801492"/>
    </source>
</evidence>
<dbReference type="Pfam" id="PF03184">
    <property type="entry name" value="DDE_1"/>
    <property type="match status" value="1"/>
</dbReference>
<feature type="region of interest" description="Disordered" evidence="1">
    <location>
        <begin position="136"/>
        <end position="215"/>
    </location>
</feature>
<organism evidence="3 4">
    <name type="scientific">Ignelater luminosus</name>
    <name type="common">Cucubano</name>
    <name type="synonym">Pyrophorus luminosus</name>
    <dbReference type="NCBI Taxonomy" id="2038154"/>
    <lineage>
        <taxon>Eukaryota</taxon>
        <taxon>Metazoa</taxon>
        <taxon>Ecdysozoa</taxon>
        <taxon>Arthropoda</taxon>
        <taxon>Hexapoda</taxon>
        <taxon>Insecta</taxon>
        <taxon>Pterygota</taxon>
        <taxon>Neoptera</taxon>
        <taxon>Endopterygota</taxon>
        <taxon>Coleoptera</taxon>
        <taxon>Polyphaga</taxon>
        <taxon>Elateriformia</taxon>
        <taxon>Elateroidea</taxon>
        <taxon>Elateridae</taxon>
        <taxon>Agrypninae</taxon>
        <taxon>Pyrophorini</taxon>
        <taxon>Ignelater</taxon>
    </lineage>
</organism>
<evidence type="ECO:0000259" key="2">
    <source>
        <dbReference type="Pfam" id="PF03184"/>
    </source>
</evidence>
<evidence type="ECO:0000313" key="3">
    <source>
        <dbReference type="EMBL" id="KAF2891293.1"/>
    </source>
</evidence>
<dbReference type="GO" id="GO:0003677">
    <property type="term" value="F:DNA binding"/>
    <property type="evidence" value="ECO:0007669"/>
    <property type="project" value="TreeGrafter"/>
</dbReference>
<sequence length="320" mass="36697">MFVHHFIKHSKPSPDNPVLLLLGNHSSHFSVEAINLCRKHDVVMLSFPPHCSHRLQPLDLSVFGPFKRQCSSRIDAWLKKNPGKTFRIHDLPKIINQAHLKAMPSAHIVSGFSPGRISRFNADVFDDSGFLSAFVTDRPNPAPGNSSNNLSKTISPTKERSANNTNDQRIQENTTIVTDPQEDTSRTQFSSEALRPFPKASNRKPNSKRRQKRTTAILTDTPEKILLEVEKENVNEKKRKAVKRNLAGKKKTARKEKRKINNSFDEKKEIFYLVCQQLYSKKEEWAQCTQYKMWAHWNCAKETAFYVCLNCNSDDETFSD</sequence>
<feature type="compositionally biased region" description="Polar residues" evidence="1">
    <location>
        <begin position="143"/>
        <end position="178"/>
    </location>
</feature>
<proteinExistence type="predicted"/>
<comment type="caution">
    <text evidence="3">The sequence shown here is derived from an EMBL/GenBank/DDBJ whole genome shotgun (WGS) entry which is preliminary data.</text>
</comment>
<dbReference type="PANTHER" id="PTHR19303">
    <property type="entry name" value="TRANSPOSON"/>
    <property type="match status" value="1"/>
</dbReference>
<keyword evidence="4" id="KW-1185">Reference proteome</keyword>
<dbReference type="OrthoDB" id="8187571at2759"/>
<dbReference type="PANTHER" id="PTHR19303:SF71">
    <property type="entry name" value="ZINC FINGER PHD-TYPE DOMAIN-CONTAINING PROTEIN"/>
    <property type="match status" value="1"/>
</dbReference>
<dbReference type="InterPro" id="IPR050863">
    <property type="entry name" value="CenT-Element_Derived"/>
</dbReference>
<dbReference type="GO" id="GO:0005634">
    <property type="term" value="C:nucleus"/>
    <property type="evidence" value="ECO:0007669"/>
    <property type="project" value="TreeGrafter"/>
</dbReference>